<proteinExistence type="predicted"/>
<dbReference type="AlphaFoldDB" id="A0A162QQS6"/>
<keyword evidence="2" id="KW-1185">Reference proteome</keyword>
<organism evidence="1 2">
    <name type="scientific">Clostridium magnum DSM 2767</name>
    <dbReference type="NCBI Taxonomy" id="1121326"/>
    <lineage>
        <taxon>Bacteria</taxon>
        <taxon>Bacillati</taxon>
        <taxon>Bacillota</taxon>
        <taxon>Clostridia</taxon>
        <taxon>Eubacteriales</taxon>
        <taxon>Clostridiaceae</taxon>
        <taxon>Clostridium</taxon>
    </lineage>
</organism>
<dbReference type="RefSeq" id="WP_242873161.1">
    <property type="nucleotide sequence ID" value="NZ_FQXL01000035.1"/>
</dbReference>
<name>A0A162QQS6_9CLOT</name>
<comment type="caution">
    <text evidence="1">The sequence shown here is derived from an EMBL/GenBank/DDBJ whole genome shotgun (WGS) entry which is preliminary data.</text>
</comment>
<gene>
    <name evidence="1" type="ORF">CLMAG_59300</name>
</gene>
<protein>
    <submittedName>
        <fullName evidence="1">Uncharacterized protein</fullName>
    </submittedName>
</protein>
<reference evidence="1 2" key="1">
    <citation type="submission" date="2016-04" db="EMBL/GenBank/DDBJ databases">
        <title>Genome sequence of Clostridium magnum DSM 2767.</title>
        <authorList>
            <person name="Poehlein A."/>
            <person name="Uhlig R."/>
            <person name="Fischer R."/>
            <person name="Bahl H."/>
            <person name="Daniel R."/>
        </authorList>
    </citation>
    <scope>NUCLEOTIDE SEQUENCE [LARGE SCALE GENOMIC DNA]</scope>
    <source>
        <strain evidence="1 2">DSM 2767</strain>
    </source>
</reference>
<sequence>MDMEECPFLSTYESDVECFKDCALYNYKGTGGICPFKKIDDFRTKRVQDRRTEIELFHGELDFIRKSYLEVSNKYL</sequence>
<accession>A0A162QQS6</accession>
<evidence type="ECO:0000313" key="2">
    <source>
        <dbReference type="Proteomes" id="UP000076603"/>
    </source>
</evidence>
<dbReference type="Proteomes" id="UP000076603">
    <property type="component" value="Unassembled WGS sequence"/>
</dbReference>
<evidence type="ECO:0000313" key="1">
    <source>
        <dbReference type="EMBL" id="KZL88837.1"/>
    </source>
</evidence>
<dbReference type="PATRIC" id="fig|1121326.3.peg.5998"/>
<dbReference type="EMBL" id="LWAE01000014">
    <property type="protein sequence ID" value="KZL88837.1"/>
    <property type="molecule type" value="Genomic_DNA"/>
</dbReference>